<dbReference type="Pfam" id="PF06985">
    <property type="entry name" value="HET"/>
    <property type="match status" value="1"/>
</dbReference>
<dbReference type="AlphaFoldDB" id="W2S2C7"/>
<dbReference type="EMBL" id="KB822719">
    <property type="protein sequence ID" value="ETN42208.1"/>
    <property type="molecule type" value="Genomic_DNA"/>
</dbReference>
<dbReference type="GeneID" id="19971488"/>
<dbReference type="PANTHER" id="PTHR33112">
    <property type="entry name" value="DOMAIN PROTEIN, PUTATIVE-RELATED"/>
    <property type="match status" value="1"/>
</dbReference>
<dbReference type="RefSeq" id="XP_008716717.1">
    <property type="nucleotide sequence ID" value="XM_008718495.1"/>
</dbReference>
<keyword evidence="3" id="KW-1185">Reference proteome</keyword>
<dbReference type="Proteomes" id="UP000030752">
    <property type="component" value="Unassembled WGS sequence"/>
</dbReference>
<evidence type="ECO:0000313" key="3">
    <source>
        <dbReference type="Proteomes" id="UP000030752"/>
    </source>
</evidence>
<gene>
    <name evidence="2" type="ORF">HMPREF1541_04149</name>
</gene>
<reference evidence="2 3" key="1">
    <citation type="submission" date="2013-03" db="EMBL/GenBank/DDBJ databases">
        <title>The Genome Sequence of Phialophora europaea CBS 101466.</title>
        <authorList>
            <consortium name="The Broad Institute Genomics Platform"/>
            <person name="Cuomo C."/>
            <person name="de Hoog S."/>
            <person name="Gorbushina A."/>
            <person name="Walker B."/>
            <person name="Young S.K."/>
            <person name="Zeng Q."/>
            <person name="Gargeya S."/>
            <person name="Fitzgerald M."/>
            <person name="Haas B."/>
            <person name="Abouelleil A."/>
            <person name="Allen A.W."/>
            <person name="Alvarado L."/>
            <person name="Arachchi H.M."/>
            <person name="Berlin A.M."/>
            <person name="Chapman S.B."/>
            <person name="Gainer-Dewar J."/>
            <person name="Goldberg J."/>
            <person name="Griggs A."/>
            <person name="Gujja S."/>
            <person name="Hansen M."/>
            <person name="Howarth C."/>
            <person name="Imamovic A."/>
            <person name="Ireland A."/>
            <person name="Larimer J."/>
            <person name="McCowan C."/>
            <person name="Murphy C."/>
            <person name="Pearson M."/>
            <person name="Poon T.W."/>
            <person name="Priest M."/>
            <person name="Roberts A."/>
            <person name="Saif S."/>
            <person name="Shea T."/>
            <person name="Sisk P."/>
            <person name="Sykes S."/>
            <person name="Wortman J."/>
            <person name="Nusbaum C."/>
            <person name="Birren B."/>
        </authorList>
    </citation>
    <scope>NUCLEOTIDE SEQUENCE [LARGE SCALE GENOMIC DNA]</scope>
    <source>
        <strain evidence="2 3">CBS 101466</strain>
    </source>
</reference>
<dbReference type="eggNOG" id="ENOG502SICY">
    <property type="taxonomic scope" value="Eukaryota"/>
</dbReference>
<accession>W2S2C7</accession>
<evidence type="ECO:0000313" key="2">
    <source>
        <dbReference type="EMBL" id="ETN42208.1"/>
    </source>
</evidence>
<dbReference type="InParanoid" id="W2S2C7"/>
<proteinExistence type="predicted"/>
<dbReference type="HOGENOM" id="CLU_002639_2_8_1"/>
<dbReference type="OrthoDB" id="5125733at2759"/>
<sequence length="629" mass="71488">MSTVHLPDLRQAAGDGCKGCDIILRGALHFRGFWLGGNVLEYNKSHESSHSPWPESEISVFFGPVDEDSHIRVVRLQRPRRDGNGPDELELEFYVPAGVPTSSPGIRSVGDIPATPDDPRCFLTIKSWIQDCLQKHSTCRQSRVNKEMPMRLLDVSVDVPCLVPTQNVQNYVALSHSWGAKRDRIQAVPKTTKTNITQQYQGIPWIEFTKTFRDAITITRRLGLKYIWIDALCIIQDDAADWAAEASRMSSIYENAYVVVAATRSRTGDDGCFYERCPSYAILDDDGEAMNVSVKQLIEHSDFAAKYPVTFETMPLFDRAWVFQERLLASRIVHYTQHELVWECKEALRCECHGIESGKGWDSGKYEGNFKLDHARVIQKTDNIQERYTQWMMVVNQYTARSLAFDSDRLPALSGVARRMHMSAMGRYHAGIYENTLPGALLWMTSIGMVEKGWRKRRPAQYRAPSWSWASVEAQCGGWLLERTGASLAQVKDIECSLATLDPYGQVSDGFLILRAPCVDSKLVYDRSPRILDNGDQLFRLRVNETSVRLEEDVPLDDAAASADYMPEGAFVLVAFIEKRPLKDERPWYRGVALRPSRRVPGAWERIGRCNYYAAENLRLSNLRDLRIV</sequence>
<name>W2S2C7_CYPE1</name>
<protein>
    <recommendedName>
        <fullName evidence="1">Heterokaryon incompatibility domain-containing protein</fullName>
    </recommendedName>
</protein>
<evidence type="ECO:0000259" key="1">
    <source>
        <dbReference type="Pfam" id="PF06985"/>
    </source>
</evidence>
<dbReference type="InterPro" id="IPR010730">
    <property type="entry name" value="HET"/>
</dbReference>
<feature type="domain" description="Heterokaryon incompatibility" evidence="1">
    <location>
        <begin position="171"/>
        <end position="325"/>
    </location>
</feature>
<dbReference type="VEuPathDB" id="FungiDB:HMPREF1541_04149"/>
<dbReference type="PANTHER" id="PTHR33112:SF16">
    <property type="entry name" value="HETEROKARYON INCOMPATIBILITY DOMAIN-CONTAINING PROTEIN"/>
    <property type="match status" value="1"/>
</dbReference>
<organism evidence="2 3">
    <name type="scientific">Cyphellophora europaea (strain CBS 101466)</name>
    <name type="common">Phialophora europaea</name>
    <dbReference type="NCBI Taxonomy" id="1220924"/>
    <lineage>
        <taxon>Eukaryota</taxon>
        <taxon>Fungi</taxon>
        <taxon>Dikarya</taxon>
        <taxon>Ascomycota</taxon>
        <taxon>Pezizomycotina</taxon>
        <taxon>Eurotiomycetes</taxon>
        <taxon>Chaetothyriomycetidae</taxon>
        <taxon>Chaetothyriales</taxon>
        <taxon>Cyphellophoraceae</taxon>
        <taxon>Cyphellophora</taxon>
    </lineage>
</organism>
<dbReference type="STRING" id="1220924.W2S2C7"/>